<protein>
    <submittedName>
        <fullName evidence="1">Oxidoreductase</fullName>
    </submittedName>
</protein>
<evidence type="ECO:0000313" key="2">
    <source>
        <dbReference type="Proteomes" id="UP000306628"/>
    </source>
</evidence>
<evidence type="ECO:0000313" key="1">
    <source>
        <dbReference type="EMBL" id="TMR08279.1"/>
    </source>
</evidence>
<dbReference type="Gene3D" id="3.50.50.60">
    <property type="entry name" value="FAD/NAD(P)-binding domain"/>
    <property type="match status" value="1"/>
</dbReference>
<feature type="non-terminal residue" evidence="1">
    <location>
        <position position="1"/>
    </location>
</feature>
<dbReference type="RefSeq" id="WP_138699107.1">
    <property type="nucleotide sequence ID" value="NZ_VCKX01000684.1"/>
</dbReference>
<reference evidence="1 2" key="1">
    <citation type="submission" date="2019-05" db="EMBL/GenBank/DDBJ databases">
        <title>Draft genome sequence of Nonomuraea zeae DSM 100528.</title>
        <authorList>
            <person name="Saricaoglu S."/>
            <person name="Isik K."/>
        </authorList>
    </citation>
    <scope>NUCLEOTIDE SEQUENCE [LARGE SCALE GENOMIC DNA]</scope>
    <source>
        <strain evidence="1 2">DSM 100528</strain>
    </source>
</reference>
<keyword evidence="2" id="KW-1185">Reference proteome</keyword>
<gene>
    <name evidence="1" type="ORF">ETD85_62380</name>
</gene>
<sequence>DGRSYRLRAPVVVGADGRRSAVARLVGAAEPYRRRPDGRACYYAYFDDPHEELRPVAAQWRQGAELGTAFPCDGGLTLVLLMPPETRAADFRKYPEKEYERTIDELLPDLAVRLSGCERRSRVFAASGLESYFRVSAGPGWALAGDAGHFKDPVTAQGIRDALRFGRLLGESLGELPVAFPGDGGRDKEVDRAIAAWQERRDRECLETYYWTDRTGRGDPVGPLDVEMHRALRADPALMTRFLDVYSRIVRPSQALTAPRLAGWTMRALLRPGTDRAALAGLVLRTARELRRERASVRELTRRHRVPP</sequence>
<dbReference type="OrthoDB" id="103324at2"/>
<comment type="caution">
    <text evidence="1">The sequence shown here is derived from an EMBL/GenBank/DDBJ whole genome shotgun (WGS) entry which is preliminary data.</text>
</comment>
<dbReference type="Proteomes" id="UP000306628">
    <property type="component" value="Unassembled WGS sequence"/>
</dbReference>
<dbReference type="InterPro" id="IPR036188">
    <property type="entry name" value="FAD/NAD-bd_sf"/>
</dbReference>
<dbReference type="EMBL" id="VCKX01000684">
    <property type="protein sequence ID" value="TMR08279.1"/>
    <property type="molecule type" value="Genomic_DNA"/>
</dbReference>
<proteinExistence type="predicted"/>
<accession>A0A5S4FH09</accession>
<name>A0A5S4FH09_9ACTN</name>
<organism evidence="1 2">
    <name type="scientific">Nonomuraea zeae</name>
    <dbReference type="NCBI Taxonomy" id="1642303"/>
    <lineage>
        <taxon>Bacteria</taxon>
        <taxon>Bacillati</taxon>
        <taxon>Actinomycetota</taxon>
        <taxon>Actinomycetes</taxon>
        <taxon>Streptosporangiales</taxon>
        <taxon>Streptosporangiaceae</taxon>
        <taxon>Nonomuraea</taxon>
    </lineage>
</organism>
<dbReference type="SUPFAM" id="SSF51905">
    <property type="entry name" value="FAD/NAD(P)-binding domain"/>
    <property type="match status" value="1"/>
</dbReference>
<dbReference type="AlphaFoldDB" id="A0A5S4FH09"/>